<dbReference type="InterPro" id="IPR051677">
    <property type="entry name" value="AfsR-DnrI-RedD_regulator"/>
</dbReference>
<evidence type="ECO:0000256" key="1">
    <source>
        <dbReference type="ARBA" id="ARBA00005820"/>
    </source>
</evidence>
<name>A0A101JI03_9ACTN</name>
<dbReference type="Proteomes" id="UP000053244">
    <property type="component" value="Unassembled WGS sequence"/>
</dbReference>
<evidence type="ECO:0000256" key="5">
    <source>
        <dbReference type="PROSITE-ProRule" id="PRU01091"/>
    </source>
</evidence>
<keyword evidence="4" id="KW-0804">Transcription</keyword>
<proteinExistence type="inferred from homology"/>
<dbReference type="PANTHER" id="PTHR35807:SF1">
    <property type="entry name" value="TRANSCRIPTIONAL REGULATOR REDD"/>
    <property type="match status" value="1"/>
</dbReference>
<dbReference type="PANTHER" id="PTHR35807">
    <property type="entry name" value="TRANSCRIPTIONAL REGULATOR REDD-RELATED"/>
    <property type="match status" value="1"/>
</dbReference>
<dbReference type="RefSeq" id="WP_067701482.1">
    <property type="nucleotide sequence ID" value="NZ_LLZH01000304.1"/>
</dbReference>
<sequence>MTVTFALLGPVRAWRNGAEVPLGSPQQRTALTVLLLREGLLTTVDELVDAIWPVDPPASAVATVRTYLSRLRRLLCGPSGSPNAVRIGWIGGGYVLSAPPGSLDVQLFHQHTAQAADAMRRGDHPAAAVALRAAVGLHRGTPLAGAAGGYVEGQRARLTELCRSAALDLVAVTVELGGYPEAIADLRAMVAEDPLRERCHALLMTALYRAGRTADALSHYRKVRRILADELGVEPTPALRHLHQRILLGDPGRLLPSPT</sequence>
<dbReference type="Pfam" id="PF03704">
    <property type="entry name" value="BTAD"/>
    <property type="match status" value="1"/>
</dbReference>
<feature type="domain" description="OmpR/PhoB-type" evidence="6">
    <location>
        <begin position="1"/>
        <end position="98"/>
    </location>
</feature>
<dbReference type="InterPro" id="IPR011990">
    <property type="entry name" value="TPR-like_helical_dom_sf"/>
</dbReference>
<evidence type="ECO:0000256" key="3">
    <source>
        <dbReference type="ARBA" id="ARBA00023125"/>
    </source>
</evidence>
<evidence type="ECO:0000259" key="6">
    <source>
        <dbReference type="PROSITE" id="PS51755"/>
    </source>
</evidence>
<dbReference type="GO" id="GO:0000160">
    <property type="term" value="P:phosphorelay signal transduction system"/>
    <property type="evidence" value="ECO:0007669"/>
    <property type="project" value="InterPro"/>
</dbReference>
<dbReference type="InterPro" id="IPR036388">
    <property type="entry name" value="WH-like_DNA-bd_sf"/>
</dbReference>
<feature type="DNA-binding region" description="OmpR/PhoB-type" evidence="5">
    <location>
        <begin position="1"/>
        <end position="98"/>
    </location>
</feature>
<dbReference type="InterPro" id="IPR005158">
    <property type="entry name" value="BTAD"/>
</dbReference>
<gene>
    <name evidence="7" type="ORF">ADL15_37125</name>
</gene>
<dbReference type="CDD" id="cd15831">
    <property type="entry name" value="BTAD"/>
    <property type="match status" value="1"/>
</dbReference>
<dbReference type="InterPro" id="IPR016032">
    <property type="entry name" value="Sig_transdc_resp-reg_C-effctor"/>
</dbReference>
<evidence type="ECO:0000256" key="4">
    <source>
        <dbReference type="ARBA" id="ARBA00023163"/>
    </source>
</evidence>
<dbReference type="OrthoDB" id="3208838at2"/>
<dbReference type="SMART" id="SM01043">
    <property type="entry name" value="BTAD"/>
    <property type="match status" value="1"/>
</dbReference>
<keyword evidence="2" id="KW-0805">Transcription regulation</keyword>
<dbReference type="SUPFAM" id="SSF46894">
    <property type="entry name" value="C-terminal effector domain of the bipartite response regulators"/>
    <property type="match status" value="1"/>
</dbReference>
<dbReference type="Gene3D" id="1.25.40.10">
    <property type="entry name" value="Tetratricopeptide repeat domain"/>
    <property type="match status" value="1"/>
</dbReference>
<protein>
    <recommendedName>
        <fullName evidence="6">OmpR/PhoB-type domain-containing protein</fullName>
    </recommendedName>
</protein>
<dbReference type="InterPro" id="IPR001867">
    <property type="entry name" value="OmpR/PhoB-type_DNA-bd"/>
</dbReference>
<keyword evidence="8" id="KW-1185">Reference proteome</keyword>
<comment type="similarity">
    <text evidence="1">Belongs to the AfsR/DnrI/RedD regulatory family.</text>
</comment>
<organism evidence="7 8">
    <name type="scientific">Actinoplanes awajinensis subsp. mycoplanecinus</name>
    <dbReference type="NCBI Taxonomy" id="135947"/>
    <lineage>
        <taxon>Bacteria</taxon>
        <taxon>Bacillati</taxon>
        <taxon>Actinomycetota</taxon>
        <taxon>Actinomycetes</taxon>
        <taxon>Micromonosporales</taxon>
        <taxon>Micromonosporaceae</taxon>
        <taxon>Actinoplanes</taxon>
    </lineage>
</organism>
<dbReference type="Gene3D" id="1.10.10.10">
    <property type="entry name" value="Winged helix-like DNA-binding domain superfamily/Winged helix DNA-binding domain"/>
    <property type="match status" value="1"/>
</dbReference>
<dbReference type="GO" id="GO:0003677">
    <property type="term" value="F:DNA binding"/>
    <property type="evidence" value="ECO:0007669"/>
    <property type="project" value="UniProtKB-UniRule"/>
</dbReference>
<comment type="caution">
    <text evidence="7">The sequence shown here is derived from an EMBL/GenBank/DDBJ whole genome shotgun (WGS) entry which is preliminary data.</text>
</comment>
<dbReference type="SMART" id="SM00862">
    <property type="entry name" value="Trans_reg_C"/>
    <property type="match status" value="1"/>
</dbReference>
<keyword evidence="3 5" id="KW-0238">DNA-binding</keyword>
<dbReference type="AlphaFoldDB" id="A0A101JI03"/>
<dbReference type="EMBL" id="LLZH01000304">
    <property type="protein sequence ID" value="KUL26811.1"/>
    <property type="molecule type" value="Genomic_DNA"/>
</dbReference>
<reference evidence="7 8" key="1">
    <citation type="submission" date="2015-10" db="EMBL/GenBank/DDBJ databases">
        <authorList>
            <person name="Gilbert D.G."/>
        </authorList>
    </citation>
    <scope>NUCLEOTIDE SEQUENCE [LARGE SCALE GENOMIC DNA]</scope>
    <source>
        <strain evidence="7 8">NRRL B-16712</strain>
    </source>
</reference>
<dbReference type="SUPFAM" id="SSF48452">
    <property type="entry name" value="TPR-like"/>
    <property type="match status" value="1"/>
</dbReference>
<evidence type="ECO:0000256" key="2">
    <source>
        <dbReference type="ARBA" id="ARBA00023015"/>
    </source>
</evidence>
<dbReference type="GO" id="GO:0006355">
    <property type="term" value="P:regulation of DNA-templated transcription"/>
    <property type="evidence" value="ECO:0007669"/>
    <property type="project" value="InterPro"/>
</dbReference>
<dbReference type="PROSITE" id="PS51755">
    <property type="entry name" value="OMPR_PHOB"/>
    <property type="match status" value="1"/>
</dbReference>
<evidence type="ECO:0000313" key="8">
    <source>
        <dbReference type="Proteomes" id="UP000053244"/>
    </source>
</evidence>
<evidence type="ECO:0000313" key="7">
    <source>
        <dbReference type="EMBL" id="KUL26811.1"/>
    </source>
</evidence>
<accession>A0A101JI03</accession>